<dbReference type="Gene3D" id="3.40.50.2300">
    <property type="match status" value="1"/>
</dbReference>
<evidence type="ECO:0000313" key="4">
    <source>
        <dbReference type="EMBL" id="SMF61990.1"/>
    </source>
</evidence>
<dbReference type="SUPFAM" id="SSF52172">
    <property type="entry name" value="CheY-like"/>
    <property type="match status" value="1"/>
</dbReference>
<evidence type="ECO:0000256" key="1">
    <source>
        <dbReference type="ARBA" id="ARBA00022553"/>
    </source>
</evidence>
<dbReference type="GO" id="GO:0000160">
    <property type="term" value="P:phosphorelay signal transduction system"/>
    <property type="evidence" value="ECO:0007669"/>
    <property type="project" value="InterPro"/>
</dbReference>
<dbReference type="OrthoDB" id="9797885at2"/>
<dbReference type="RefSeq" id="WP_132323042.1">
    <property type="nucleotide sequence ID" value="NZ_FWZT01000021.1"/>
</dbReference>
<dbReference type="InterPro" id="IPR011006">
    <property type="entry name" value="CheY-like_superfamily"/>
</dbReference>
<keyword evidence="1 2" id="KW-0597">Phosphoprotein</keyword>
<protein>
    <submittedName>
        <fullName evidence="4">Response regulator receiver domain-containing protein</fullName>
    </submittedName>
</protein>
<name>A0A1Y6CFC9_9BACT</name>
<feature type="domain" description="Response regulatory" evidence="3">
    <location>
        <begin position="2"/>
        <end position="129"/>
    </location>
</feature>
<dbReference type="STRING" id="1513793.SAMN06296036_12114"/>
<dbReference type="AlphaFoldDB" id="A0A1Y6CFC9"/>
<accession>A0A1Y6CFC9</accession>
<dbReference type="Proteomes" id="UP000192907">
    <property type="component" value="Unassembled WGS sequence"/>
</dbReference>
<reference evidence="5" key="1">
    <citation type="submission" date="2017-04" db="EMBL/GenBank/DDBJ databases">
        <authorList>
            <person name="Varghese N."/>
            <person name="Submissions S."/>
        </authorList>
    </citation>
    <scope>NUCLEOTIDE SEQUENCE [LARGE SCALE GENOMIC DNA]</scope>
    <source>
        <strain evidence="5">RKEM611</strain>
    </source>
</reference>
<dbReference type="EMBL" id="FWZT01000021">
    <property type="protein sequence ID" value="SMF61990.1"/>
    <property type="molecule type" value="Genomic_DNA"/>
</dbReference>
<dbReference type="CDD" id="cd00156">
    <property type="entry name" value="REC"/>
    <property type="match status" value="1"/>
</dbReference>
<feature type="modified residue" description="4-aspartylphosphate" evidence="2">
    <location>
        <position position="56"/>
    </location>
</feature>
<dbReference type="PANTHER" id="PTHR44591">
    <property type="entry name" value="STRESS RESPONSE REGULATOR PROTEIN 1"/>
    <property type="match status" value="1"/>
</dbReference>
<evidence type="ECO:0000313" key="5">
    <source>
        <dbReference type="Proteomes" id="UP000192907"/>
    </source>
</evidence>
<sequence length="136" mass="15398">MRAIIIDDDQDILSVYNDYLKQLGHPQAELVSDPQEFFQNNSIASVIENYDLVICDVHMPNIKGNQILKEFVDTRQTMNRFPSFILITGVAPEYFTFDEQGWGSLAAADDILGKPVEIEEFDHALRRQGFFGKAAG</sequence>
<evidence type="ECO:0000256" key="2">
    <source>
        <dbReference type="PROSITE-ProRule" id="PRU00169"/>
    </source>
</evidence>
<dbReference type="PANTHER" id="PTHR44591:SF3">
    <property type="entry name" value="RESPONSE REGULATORY DOMAIN-CONTAINING PROTEIN"/>
    <property type="match status" value="1"/>
</dbReference>
<proteinExistence type="predicted"/>
<dbReference type="InterPro" id="IPR050595">
    <property type="entry name" value="Bact_response_regulator"/>
</dbReference>
<evidence type="ECO:0000259" key="3">
    <source>
        <dbReference type="PROSITE" id="PS50110"/>
    </source>
</evidence>
<dbReference type="PROSITE" id="PS50110">
    <property type="entry name" value="RESPONSE_REGULATORY"/>
    <property type="match status" value="1"/>
</dbReference>
<keyword evidence="5" id="KW-1185">Reference proteome</keyword>
<dbReference type="SMART" id="SM00448">
    <property type="entry name" value="REC"/>
    <property type="match status" value="1"/>
</dbReference>
<organism evidence="4 5">
    <name type="scientific">Pseudobacteriovorax antillogorgiicola</name>
    <dbReference type="NCBI Taxonomy" id="1513793"/>
    <lineage>
        <taxon>Bacteria</taxon>
        <taxon>Pseudomonadati</taxon>
        <taxon>Bdellovibrionota</taxon>
        <taxon>Oligoflexia</taxon>
        <taxon>Oligoflexales</taxon>
        <taxon>Pseudobacteriovoracaceae</taxon>
        <taxon>Pseudobacteriovorax</taxon>
    </lineage>
</organism>
<gene>
    <name evidence="4" type="ORF">SAMN06296036_12114</name>
</gene>
<dbReference type="InterPro" id="IPR001789">
    <property type="entry name" value="Sig_transdc_resp-reg_receiver"/>
</dbReference>
<dbReference type="Pfam" id="PF00072">
    <property type="entry name" value="Response_reg"/>
    <property type="match status" value="1"/>
</dbReference>